<dbReference type="GO" id="GO:0016887">
    <property type="term" value="F:ATP hydrolysis activity"/>
    <property type="evidence" value="ECO:0007669"/>
    <property type="project" value="InterPro"/>
</dbReference>
<protein>
    <submittedName>
        <fullName evidence="7">AAA family ATPase</fullName>
    </submittedName>
</protein>
<dbReference type="GO" id="GO:0005524">
    <property type="term" value="F:ATP binding"/>
    <property type="evidence" value="ECO:0007669"/>
    <property type="project" value="UniProtKB-KW"/>
</dbReference>
<keyword evidence="5" id="KW-1133">Transmembrane helix</keyword>
<keyword evidence="8" id="KW-1185">Reference proteome</keyword>
<dbReference type="InterPro" id="IPR027417">
    <property type="entry name" value="P-loop_NTPase"/>
</dbReference>
<dbReference type="InterPro" id="IPR003593">
    <property type="entry name" value="AAA+_ATPase"/>
</dbReference>
<keyword evidence="5" id="KW-0812">Transmembrane</keyword>
<evidence type="ECO:0000256" key="3">
    <source>
        <dbReference type="ARBA" id="ARBA00022840"/>
    </source>
</evidence>
<dbReference type="Proteomes" id="UP000305654">
    <property type="component" value="Unassembled WGS sequence"/>
</dbReference>
<sequence>MRWPLWRILGGLLGAWFVLALLNQYAGILFLLCTAVAGWRLWLTASGRLEQQPNASRPPAPRQRQNQTSPDPAGVPVSRNSRALDRALAELDGMVGLASVKTEVRKLIDVLAAERERARLGHKGEPPTLHCVFLGNPGTGKTTVARLMGEILHGLGYLRRGHLVEADRSVLVAGYVGHTAILMRETVQAALDGVLFIDEAYSLARTGGSGPDFGREAIDTLLKLMEDHRGRLCVVVAGYTGEMRRFLDSNPGLRSRFTRTIDFADYTAPELASIYRRLVAASGFQLTPGADDALLEGCDTLLRARAETFGNGRAMRTLWERTREAQAGRVMRLPDRTAEDLVTITAADIDAAAAMATTA</sequence>
<evidence type="ECO:0000256" key="4">
    <source>
        <dbReference type="SAM" id="MobiDB-lite"/>
    </source>
</evidence>
<proteinExistence type="inferred from homology"/>
<evidence type="ECO:0000313" key="7">
    <source>
        <dbReference type="EMBL" id="TLU70683.1"/>
    </source>
</evidence>
<evidence type="ECO:0000259" key="6">
    <source>
        <dbReference type="SMART" id="SM00382"/>
    </source>
</evidence>
<evidence type="ECO:0000256" key="2">
    <source>
        <dbReference type="ARBA" id="ARBA00022741"/>
    </source>
</evidence>
<keyword evidence="5" id="KW-0472">Membrane</keyword>
<dbReference type="InterPro" id="IPR000470">
    <property type="entry name" value="CbxX/CfqX_mono"/>
</dbReference>
<feature type="transmembrane region" description="Helical" evidence="5">
    <location>
        <begin position="12"/>
        <end position="42"/>
    </location>
</feature>
<keyword evidence="2" id="KW-0547">Nucleotide-binding</keyword>
<dbReference type="Gene3D" id="3.40.50.300">
    <property type="entry name" value="P-loop containing nucleotide triphosphate hydrolases"/>
    <property type="match status" value="1"/>
</dbReference>
<dbReference type="AlphaFoldDB" id="A0A5R9J1G0"/>
<organism evidence="7 8">
    <name type="scientific">Lichenicoccus roseus</name>
    <dbReference type="NCBI Taxonomy" id="2683649"/>
    <lineage>
        <taxon>Bacteria</taxon>
        <taxon>Pseudomonadati</taxon>
        <taxon>Pseudomonadota</taxon>
        <taxon>Alphaproteobacteria</taxon>
        <taxon>Acetobacterales</taxon>
        <taxon>Acetobacteraceae</taxon>
        <taxon>Lichenicoccus</taxon>
    </lineage>
</organism>
<dbReference type="Pfam" id="PF00004">
    <property type="entry name" value="AAA"/>
    <property type="match status" value="1"/>
</dbReference>
<keyword evidence="3" id="KW-0067">ATP-binding</keyword>
<dbReference type="EMBL" id="VCDI01000012">
    <property type="protein sequence ID" value="TLU70683.1"/>
    <property type="molecule type" value="Genomic_DNA"/>
</dbReference>
<evidence type="ECO:0000256" key="1">
    <source>
        <dbReference type="ARBA" id="ARBA00010378"/>
    </source>
</evidence>
<evidence type="ECO:0000256" key="5">
    <source>
        <dbReference type="SAM" id="Phobius"/>
    </source>
</evidence>
<dbReference type="PANTHER" id="PTHR43392:SF2">
    <property type="entry name" value="AAA-TYPE ATPASE FAMILY PROTEIN _ ANKYRIN REPEAT FAMILY PROTEIN"/>
    <property type="match status" value="1"/>
</dbReference>
<dbReference type="InterPro" id="IPR000641">
    <property type="entry name" value="CbxX/CfxQ"/>
</dbReference>
<dbReference type="PRINTS" id="PR00819">
    <property type="entry name" value="CBXCFQXSUPER"/>
</dbReference>
<accession>A0A5R9J1G0</accession>
<dbReference type="FunFam" id="3.40.50.300:FF:000216">
    <property type="entry name" value="Type VII secretion ATPase EccA"/>
    <property type="match status" value="1"/>
</dbReference>
<comment type="caution">
    <text evidence="7">The sequence shown here is derived from an EMBL/GenBank/DDBJ whole genome shotgun (WGS) entry which is preliminary data.</text>
</comment>
<evidence type="ECO:0000313" key="8">
    <source>
        <dbReference type="Proteomes" id="UP000305654"/>
    </source>
</evidence>
<dbReference type="PANTHER" id="PTHR43392">
    <property type="entry name" value="AAA-TYPE ATPASE FAMILY PROTEIN / ANKYRIN REPEAT FAMILY PROTEIN"/>
    <property type="match status" value="1"/>
</dbReference>
<feature type="region of interest" description="Disordered" evidence="4">
    <location>
        <begin position="51"/>
        <end position="78"/>
    </location>
</feature>
<feature type="domain" description="AAA+ ATPase" evidence="6">
    <location>
        <begin position="127"/>
        <end position="267"/>
    </location>
</feature>
<dbReference type="CDD" id="cd00009">
    <property type="entry name" value="AAA"/>
    <property type="match status" value="1"/>
</dbReference>
<dbReference type="OrthoDB" id="9806903at2"/>
<dbReference type="Gene3D" id="1.10.8.60">
    <property type="match status" value="1"/>
</dbReference>
<dbReference type="InterPro" id="IPR003959">
    <property type="entry name" value="ATPase_AAA_core"/>
</dbReference>
<reference evidence="7 8" key="1">
    <citation type="submission" date="2019-05" db="EMBL/GenBank/DDBJ databases">
        <authorList>
            <person name="Pankratov T."/>
            <person name="Grouzdev D."/>
        </authorList>
    </citation>
    <scope>NUCLEOTIDE SEQUENCE [LARGE SCALE GENOMIC DNA]</scope>
    <source>
        <strain evidence="7 8">KEBCLARHB70R</strain>
    </source>
</reference>
<dbReference type="PRINTS" id="PR00820">
    <property type="entry name" value="CBXXCFQX"/>
</dbReference>
<dbReference type="SMART" id="SM00382">
    <property type="entry name" value="AAA"/>
    <property type="match status" value="1"/>
</dbReference>
<dbReference type="SUPFAM" id="SSF52540">
    <property type="entry name" value="P-loop containing nucleoside triphosphate hydrolases"/>
    <property type="match status" value="1"/>
</dbReference>
<dbReference type="InterPro" id="IPR041627">
    <property type="entry name" value="AAA_lid_6"/>
</dbReference>
<dbReference type="RefSeq" id="WP_138328014.1">
    <property type="nucleotide sequence ID" value="NZ_VCDI01000012.1"/>
</dbReference>
<dbReference type="Pfam" id="PF17866">
    <property type="entry name" value="AAA_lid_6"/>
    <property type="match status" value="1"/>
</dbReference>
<dbReference type="InterPro" id="IPR050773">
    <property type="entry name" value="CbxX/CfxQ_RuBisCO_ESX"/>
</dbReference>
<gene>
    <name evidence="7" type="ORF">FE263_20765</name>
</gene>
<name>A0A5R9J1G0_9PROT</name>
<comment type="similarity">
    <text evidence="1">Belongs to the CbxX/CfxQ family.</text>
</comment>